<keyword evidence="3" id="KW-0964">Secreted</keyword>
<dbReference type="STRING" id="9593.ENSGGOP00000015603"/>
<dbReference type="GO" id="GO:0006955">
    <property type="term" value="P:immune response"/>
    <property type="evidence" value="ECO:0000318"/>
    <property type="project" value="GO_Central"/>
</dbReference>
<dbReference type="PANTHER" id="PTHR10078">
    <property type="entry name" value="INTERLEUKIN-1 FAMILY MEMBER"/>
    <property type="match status" value="1"/>
</dbReference>
<evidence type="ECO:0000256" key="1">
    <source>
        <dbReference type="ARBA" id="ARBA00004613"/>
    </source>
</evidence>
<dbReference type="PANTHER" id="PTHR10078:SF24">
    <property type="entry name" value="INTERLEUKIN-36 BETA"/>
    <property type="match status" value="1"/>
</dbReference>
<protein>
    <submittedName>
        <fullName evidence="4">Uncharacterized protein</fullName>
    </submittedName>
</protein>
<dbReference type="GO" id="GO:0006954">
    <property type="term" value="P:inflammatory response"/>
    <property type="evidence" value="ECO:0000318"/>
    <property type="project" value="GO_Central"/>
</dbReference>
<proteinExistence type="inferred from homology"/>
<reference evidence="4" key="4">
    <citation type="submission" date="2025-09" db="UniProtKB">
        <authorList>
            <consortium name="Ensembl"/>
        </authorList>
    </citation>
    <scope>IDENTIFICATION</scope>
</reference>
<dbReference type="Proteomes" id="UP000001519">
    <property type="component" value="Chromosome 2B"/>
</dbReference>
<dbReference type="FunCoup" id="G3RIU1">
    <property type="interactions" value="272"/>
</dbReference>
<dbReference type="eggNOG" id="ENOG502STX9">
    <property type="taxonomic scope" value="Eukaryota"/>
</dbReference>
<dbReference type="GO" id="GO:0005615">
    <property type="term" value="C:extracellular space"/>
    <property type="evidence" value="ECO:0000318"/>
    <property type="project" value="GO_Central"/>
</dbReference>
<comment type="subcellular location">
    <subcellularLocation>
        <location evidence="1">Secreted</location>
    </subcellularLocation>
</comment>
<dbReference type="InterPro" id="IPR008996">
    <property type="entry name" value="IL1/FGF"/>
</dbReference>
<sequence length="164" mass="18528">MNPQREAAPKSYAIRDSQQMVWVLSGNSLIAAPLSRSVKPVTLHLIACRDTEFSDKEKANMVYLGIKGKDLCLFCAEIQGKPTLQLKLQGSQDNIGKDTCWNLVGIHTCINLDVRESCFMGTLDQWGMGVGRKKWKSSFQHHHLRKKDKDFSSMWTNIGMPGRM</sequence>
<dbReference type="GO" id="GO:0005125">
    <property type="term" value="F:cytokine activity"/>
    <property type="evidence" value="ECO:0000318"/>
    <property type="project" value="GO_Central"/>
</dbReference>
<dbReference type="HOGENOM" id="CLU_137451_0_0_1"/>
<evidence type="ECO:0000256" key="2">
    <source>
        <dbReference type="ARBA" id="ARBA00010448"/>
    </source>
</evidence>
<dbReference type="InParanoid" id="G3RIU1"/>
<dbReference type="AlphaFoldDB" id="G3RIU1"/>
<keyword evidence="5" id="KW-1185">Reference proteome</keyword>
<dbReference type="GO" id="GO:0019221">
    <property type="term" value="P:cytokine-mediated signaling pathway"/>
    <property type="evidence" value="ECO:0000318"/>
    <property type="project" value="GO_Central"/>
</dbReference>
<dbReference type="EMBL" id="CABD030014727">
    <property type="status" value="NOT_ANNOTATED_CDS"/>
    <property type="molecule type" value="Genomic_DNA"/>
</dbReference>
<dbReference type="EMBL" id="CABD030014728">
    <property type="status" value="NOT_ANNOTATED_CDS"/>
    <property type="molecule type" value="Genomic_DNA"/>
</dbReference>
<dbReference type="OrthoDB" id="9442925at2759"/>
<dbReference type="GO" id="GO:0045582">
    <property type="term" value="P:positive regulation of T cell differentiation"/>
    <property type="evidence" value="ECO:0000318"/>
    <property type="project" value="GO_Central"/>
</dbReference>
<evidence type="ECO:0000313" key="5">
    <source>
        <dbReference type="Proteomes" id="UP000001519"/>
    </source>
</evidence>
<comment type="similarity">
    <text evidence="2">Belongs to the IL-1 family.</text>
</comment>
<reference evidence="4" key="3">
    <citation type="submission" date="2025-08" db="UniProtKB">
        <authorList>
            <consortium name="Ensembl"/>
        </authorList>
    </citation>
    <scope>IDENTIFICATION</scope>
</reference>
<organism evidence="4 5">
    <name type="scientific">Gorilla gorilla gorilla</name>
    <name type="common">Western lowland gorilla</name>
    <dbReference type="NCBI Taxonomy" id="9595"/>
    <lineage>
        <taxon>Eukaryota</taxon>
        <taxon>Metazoa</taxon>
        <taxon>Chordata</taxon>
        <taxon>Craniata</taxon>
        <taxon>Vertebrata</taxon>
        <taxon>Euteleostomi</taxon>
        <taxon>Mammalia</taxon>
        <taxon>Eutheria</taxon>
        <taxon>Euarchontoglires</taxon>
        <taxon>Primates</taxon>
        <taxon>Haplorrhini</taxon>
        <taxon>Catarrhini</taxon>
        <taxon>Hominidae</taxon>
        <taxon>Gorilla</taxon>
    </lineage>
</organism>
<dbReference type="CTD" id="27177"/>
<accession>G3RIU1</accession>
<dbReference type="Ensembl" id="ENSGGOT00000016051.3">
    <property type="protein sequence ID" value="ENSGGOP00000015603.2"/>
    <property type="gene ID" value="ENSGGOG00000015995.3"/>
</dbReference>
<name>G3RIU1_GORGO</name>
<dbReference type="Gene3D" id="2.80.10.50">
    <property type="match status" value="1"/>
</dbReference>
<dbReference type="KEGG" id="ggo:101134640"/>
<dbReference type="SUPFAM" id="SSF50353">
    <property type="entry name" value="Cytokine"/>
    <property type="match status" value="1"/>
</dbReference>
<dbReference type="RefSeq" id="XP_004031685.1">
    <property type="nucleotide sequence ID" value="XM_004031637.5"/>
</dbReference>
<dbReference type="GeneID" id="101134640"/>
<gene>
    <name evidence="4" type="primary">IL36B</name>
</gene>
<dbReference type="GeneTree" id="ENSGT00950000182943"/>
<reference evidence="4 5" key="2">
    <citation type="journal article" date="2012" name="Nature">
        <title>Insights into hominid evolution from the gorilla genome sequence.</title>
        <authorList>
            <person name="Scally A."/>
            <person name="Dutheil J.Y."/>
            <person name="Hillier L.W."/>
            <person name="Jordan G.E."/>
            <person name="Goodhead I."/>
            <person name="Herrero J."/>
            <person name="Hobolth A."/>
            <person name="Lappalainen T."/>
            <person name="Mailund T."/>
            <person name="Marques-Bonet T."/>
            <person name="McCarthy S."/>
            <person name="Montgomery S.H."/>
            <person name="Schwalie P.C."/>
            <person name="Tang Y.A."/>
            <person name="Ward M.C."/>
            <person name="Xue Y."/>
            <person name="Yngvadottir B."/>
            <person name="Alkan C."/>
            <person name="Andersen L.N."/>
            <person name="Ayub Q."/>
            <person name="Ball E.V."/>
            <person name="Beal K."/>
            <person name="Bradley B.J."/>
            <person name="Chen Y."/>
            <person name="Clee C.M."/>
            <person name="Fitzgerald S."/>
            <person name="Graves T.A."/>
            <person name="Gu Y."/>
            <person name="Heath P."/>
            <person name="Heger A."/>
            <person name="Karakoc E."/>
            <person name="Kolb-Kokocinski A."/>
            <person name="Laird G.K."/>
            <person name="Lunter G."/>
            <person name="Meader S."/>
            <person name="Mort M."/>
            <person name="Mullikin J.C."/>
            <person name="Munch K."/>
            <person name="O'Connor T.D."/>
            <person name="Phillips A.D."/>
            <person name="Prado-Martinez J."/>
            <person name="Rogers A.S."/>
            <person name="Sajjadian S."/>
            <person name="Schmidt D."/>
            <person name="Shaw K."/>
            <person name="Simpson J.T."/>
            <person name="Stenson P.D."/>
            <person name="Turner D.J."/>
            <person name="Vigilant L."/>
            <person name="Vilella A.J."/>
            <person name="Whitener W."/>
            <person name="Zhu B."/>
            <person name="Cooper D.N."/>
            <person name="de Jong P."/>
            <person name="Dermitzakis E.T."/>
            <person name="Eichler E.E."/>
            <person name="Flicek P."/>
            <person name="Goldman N."/>
            <person name="Mundy N.I."/>
            <person name="Ning Z."/>
            <person name="Odom D.T."/>
            <person name="Ponting C.P."/>
            <person name="Quail M.A."/>
            <person name="Ryder O.A."/>
            <person name="Searle S.M."/>
            <person name="Warren W.C."/>
            <person name="Wilson R.K."/>
            <person name="Schierup M.H."/>
            <person name="Rogers J."/>
            <person name="Tyler-Smith C."/>
            <person name="Durbin R."/>
        </authorList>
    </citation>
    <scope>NUCLEOTIDE SEQUENCE [LARGE SCALE GENOMIC DNA]</scope>
</reference>
<evidence type="ECO:0000256" key="3">
    <source>
        <dbReference type="ARBA" id="ARBA00022525"/>
    </source>
</evidence>
<evidence type="ECO:0000313" key="4">
    <source>
        <dbReference type="Ensembl" id="ENSGGOP00000015603.2"/>
    </source>
</evidence>
<dbReference type="GO" id="GO:0071222">
    <property type="term" value="P:cellular response to lipopolysaccharide"/>
    <property type="evidence" value="ECO:0000318"/>
    <property type="project" value="GO_Central"/>
</dbReference>
<dbReference type="EMBL" id="CABD030014726">
    <property type="status" value="NOT_ANNOTATED_CDS"/>
    <property type="molecule type" value="Genomic_DNA"/>
</dbReference>
<dbReference type="InterPro" id="IPR000975">
    <property type="entry name" value="IL-1_fam"/>
</dbReference>
<reference evidence="5" key="1">
    <citation type="submission" date="2011-05" db="EMBL/GenBank/DDBJ databases">
        <title>Insights into the evolution of the great apes provided by the gorilla genome.</title>
        <authorList>
            <person name="Scally A."/>
        </authorList>
    </citation>
    <scope>NUCLEOTIDE SEQUENCE [LARGE SCALE GENOMIC DNA]</scope>
</reference>